<reference evidence="3 4" key="1">
    <citation type="submission" date="2023-02" db="EMBL/GenBank/DDBJ databases">
        <title>Encephalitozoon hellem ATCC 50451 complete genome.</title>
        <authorList>
            <person name="Mascarenhas dos Santos A.C."/>
            <person name="Julian A.T."/>
            <person name="Pombert J.-F."/>
        </authorList>
    </citation>
    <scope>NUCLEOTIDE SEQUENCE [LARGE SCALE GENOMIC DNA]</scope>
    <source>
        <strain evidence="3 4">ATCC 50451</strain>
    </source>
</reference>
<organism evidence="3 4">
    <name type="scientific">Encephalitozoon hellem</name>
    <name type="common">Microsporidian parasite</name>
    <dbReference type="NCBI Taxonomy" id="27973"/>
    <lineage>
        <taxon>Eukaryota</taxon>
        <taxon>Fungi</taxon>
        <taxon>Fungi incertae sedis</taxon>
        <taxon>Microsporidia</taxon>
        <taxon>Unikaryonidae</taxon>
        <taxon>Encephalitozoon</taxon>
    </lineage>
</organism>
<protein>
    <submittedName>
        <fullName evidence="3">DUF2463 domain-containing protein</fullName>
    </submittedName>
</protein>
<gene>
    <name evidence="3" type="ORF">PFJ87_02g01800</name>
</gene>
<keyword evidence="2" id="KW-0472">Membrane</keyword>
<keyword evidence="2" id="KW-0812">Transmembrane</keyword>
<feature type="transmembrane region" description="Helical" evidence="2">
    <location>
        <begin position="92"/>
        <end position="112"/>
    </location>
</feature>
<evidence type="ECO:0000313" key="3">
    <source>
        <dbReference type="EMBL" id="WEL38139.1"/>
    </source>
</evidence>
<name>A0ABY8CKR4_ENCHE</name>
<dbReference type="EMBL" id="CP119063">
    <property type="protein sequence ID" value="WEL38139.1"/>
    <property type="molecule type" value="Genomic_DNA"/>
</dbReference>
<evidence type="ECO:0000256" key="2">
    <source>
        <dbReference type="SAM" id="Phobius"/>
    </source>
</evidence>
<proteinExistence type="inferred from homology"/>
<evidence type="ECO:0000313" key="4">
    <source>
        <dbReference type="Proteomes" id="UP001217963"/>
    </source>
</evidence>
<feature type="transmembrane region" description="Helical" evidence="2">
    <location>
        <begin position="25"/>
        <end position="42"/>
    </location>
</feature>
<feature type="transmembrane region" description="Helical" evidence="2">
    <location>
        <begin position="54"/>
        <end position="72"/>
    </location>
</feature>
<keyword evidence="4" id="KW-1185">Reference proteome</keyword>
<sequence>MNTNTHHTQHSLNQPTQQTPLLKRSLPTISIISPIIVCLLLESYSIPYSTPLKLIIPLPPFLYSGIQYLIIFNNNRREQSVSPSTLSSALHSLTNISLLLFSLISLLSIIALTIDIRDGDSKAFLLFIIMYPFLVSSTYMLSTSCTLTQSNFQYTTTNTADILLDLLILLSILASIVGIDLNINVQALLFCSIIVPAILIFIRSWRERCLQSTKHEESVAVWRVAILIIIFLIAIIIYSFLAYMLLLIFKEKLKSPEYY</sequence>
<feature type="transmembrane region" description="Helical" evidence="2">
    <location>
        <begin position="124"/>
        <end position="142"/>
    </location>
</feature>
<feature type="transmembrane region" description="Helical" evidence="2">
    <location>
        <begin position="162"/>
        <end position="181"/>
    </location>
</feature>
<dbReference type="Proteomes" id="UP001217963">
    <property type="component" value="Chromosome II"/>
</dbReference>
<keyword evidence="2" id="KW-1133">Transmembrane helix</keyword>
<feature type="transmembrane region" description="Helical" evidence="2">
    <location>
        <begin position="225"/>
        <end position="249"/>
    </location>
</feature>
<comment type="similarity">
    <text evidence="1">Belongs to the UPF0328 family.</text>
</comment>
<dbReference type="Pfam" id="PF09591">
    <property type="entry name" value="DUF2463"/>
    <property type="match status" value="1"/>
</dbReference>
<evidence type="ECO:0000256" key="1">
    <source>
        <dbReference type="ARBA" id="ARBA00010346"/>
    </source>
</evidence>
<feature type="transmembrane region" description="Helical" evidence="2">
    <location>
        <begin position="188"/>
        <end position="205"/>
    </location>
</feature>
<dbReference type="InterPro" id="IPR019081">
    <property type="entry name" value="UPF0328"/>
</dbReference>
<accession>A0ABY8CKR4</accession>